<evidence type="ECO:0000313" key="5">
    <source>
        <dbReference type="RefSeq" id="XP_033458885.1"/>
    </source>
</evidence>
<evidence type="ECO:0000256" key="2">
    <source>
        <dbReference type="ARBA" id="ARBA00006781"/>
    </source>
</evidence>
<reference evidence="5" key="3">
    <citation type="submission" date="2025-08" db="UniProtKB">
        <authorList>
            <consortium name="RefSeq"/>
        </authorList>
    </citation>
    <scope>IDENTIFICATION</scope>
    <source>
        <strain evidence="5">CBS 342.82</strain>
    </source>
</reference>
<dbReference type="InterPro" id="IPR025602">
    <property type="entry name" value="BCP1_family"/>
</dbReference>
<reference evidence="5" key="1">
    <citation type="submission" date="2020-01" db="EMBL/GenBank/DDBJ databases">
        <authorList>
            <consortium name="DOE Joint Genome Institute"/>
            <person name="Haridas S."/>
            <person name="Albert R."/>
            <person name="Binder M."/>
            <person name="Bloem J."/>
            <person name="Labutti K."/>
            <person name="Salamov A."/>
            <person name="Andreopoulos B."/>
            <person name="Baker S.E."/>
            <person name="Barry K."/>
            <person name="Bills G."/>
            <person name="Bluhm B.H."/>
            <person name="Cannon C."/>
            <person name="Castanera R."/>
            <person name="Culley D.E."/>
            <person name="Daum C."/>
            <person name="Ezra D."/>
            <person name="Gonzalez J.B."/>
            <person name="Henrissat B."/>
            <person name="Kuo A."/>
            <person name="Liang C."/>
            <person name="Lipzen A."/>
            <person name="Lutzoni F."/>
            <person name="Magnuson J."/>
            <person name="Mondo S."/>
            <person name="Nolan M."/>
            <person name="Ohm R."/>
            <person name="Pangilinan J."/>
            <person name="Park H.-J."/>
            <person name="Ramirez L."/>
            <person name="Alfaro M."/>
            <person name="Sun H."/>
            <person name="Tritt A."/>
            <person name="Yoshinaga Y."/>
            <person name="Zwiers L.-H."/>
            <person name="Turgeon B.G."/>
            <person name="Goodwin S.B."/>
            <person name="Spatafora J.W."/>
            <person name="Crous P.W."/>
            <person name="Grigoriev I.V."/>
        </authorList>
    </citation>
    <scope>NUCLEOTIDE SEQUENCE</scope>
    <source>
        <strain evidence="5">CBS 342.82</strain>
    </source>
</reference>
<gene>
    <name evidence="5" type="ORF">K489DRAFT_321349</name>
</gene>
<dbReference type="Proteomes" id="UP000504637">
    <property type="component" value="Unplaced"/>
</dbReference>
<dbReference type="PANTHER" id="PTHR13261">
    <property type="entry name" value="BRCA2 AND CDKN1A INTERACTING PROTEIN"/>
    <property type="match status" value="1"/>
</dbReference>
<feature type="non-terminal residue" evidence="5">
    <location>
        <position position="1"/>
    </location>
</feature>
<dbReference type="PANTHER" id="PTHR13261:SF0">
    <property type="entry name" value="BRCA2 AND CDKN1A-INTERACTING PROTEIN"/>
    <property type="match status" value="1"/>
</dbReference>
<dbReference type="RefSeq" id="XP_033458885.1">
    <property type="nucleotide sequence ID" value="XM_033601541.1"/>
</dbReference>
<proteinExistence type="inferred from homology"/>
<accession>A0A6J3M2W7</accession>
<evidence type="ECO:0000256" key="3">
    <source>
        <dbReference type="PIRNR" id="PIRNR028983"/>
    </source>
</evidence>
<dbReference type="OrthoDB" id="27543at2759"/>
<comment type="function">
    <text evidence="1 3">Involved in nuclear export, actin cytoskeleton organization and vesicular transport.</text>
</comment>
<dbReference type="GO" id="GO:0015031">
    <property type="term" value="P:protein transport"/>
    <property type="evidence" value="ECO:0007669"/>
    <property type="project" value="UniProtKB-KW"/>
</dbReference>
<dbReference type="GO" id="GO:0005634">
    <property type="term" value="C:nucleus"/>
    <property type="evidence" value="ECO:0007669"/>
    <property type="project" value="UniProtKB-SubCell"/>
</dbReference>
<evidence type="ECO:0000313" key="4">
    <source>
        <dbReference type="Proteomes" id="UP000504637"/>
    </source>
</evidence>
<comment type="similarity">
    <text evidence="2 3">Belongs to the BCP1 family.</text>
</comment>
<dbReference type="PIRSF" id="PIRSF028983">
    <property type="entry name" value="BCP1"/>
    <property type="match status" value="1"/>
</dbReference>
<name>A0A6J3M2W7_9PEZI</name>
<dbReference type="GeneID" id="54359341"/>
<protein>
    <recommendedName>
        <fullName evidence="3">Protein BCP1</fullName>
    </recommendedName>
</protein>
<dbReference type="Pfam" id="PF13862">
    <property type="entry name" value="BCCIP"/>
    <property type="match status" value="1"/>
</dbReference>
<keyword evidence="3" id="KW-0539">Nucleus</keyword>
<reference evidence="5" key="2">
    <citation type="submission" date="2020-04" db="EMBL/GenBank/DDBJ databases">
        <authorList>
            <consortium name="NCBI Genome Project"/>
        </authorList>
    </citation>
    <scope>NUCLEOTIDE SEQUENCE</scope>
    <source>
        <strain evidence="5">CBS 342.82</strain>
    </source>
</reference>
<keyword evidence="4" id="KW-1185">Reference proteome</keyword>
<dbReference type="AlphaFoldDB" id="A0A6J3M2W7"/>
<sequence length="266" mass="29228">DVSIIDVDFEWFDLDSTIDFHGIKTLLRQLLDVDNQLFDLSALSDLILSQQPSVGSTVKCDGKESDPYAFLTALNLSHLKDKPIIQELTKYLIEQASKAGVPQLSSLLSPDSSSQVALIFSERFINMPHAIVPPLYSMLHSEVTSAAAKESNFGFTHYLIPSRTYSLVVSELDAEPQQGNSKRSKKQAAAAAQPETYYFHPEDEALHRHALAYGGFDYVKQGDEGASDAKRAFQDEGVKTQGHLILIEASKFETATKAVAEYLGGA</sequence>
<keyword evidence="3" id="KW-0813">Transport</keyword>
<keyword evidence="3" id="KW-0653">Protein transport</keyword>
<organism evidence="5">
    <name type="scientific">Dissoconium aciculare CBS 342.82</name>
    <dbReference type="NCBI Taxonomy" id="1314786"/>
    <lineage>
        <taxon>Eukaryota</taxon>
        <taxon>Fungi</taxon>
        <taxon>Dikarya</taxon>
        <taxon>Ascomycota</taxon>
        <taxon>Pezizomycotina</taxon>
        <taxon>Dothideomycetes</taxon>
        <taxon>Dothideomycetidae</taxon>
        <taxon>Mycosphaerellales</taxon>
        <taxon>Dissoconiaceae</taxon>
        <taxon>Dissoconium</taxon>
    </lineage>
</organism>
<comment type="subcellular location">
    <subcellularLocation>
        <location evidence="3">Nucleus</location>
    </subcellularLocation>
</comment>
<evidence type="ECO:0000256" key="1">
    <source>
        <dbReference type="ARBA" id="ARBA00002688"/>
    </source>
</evidence>